<protein>
    <submittedName>
        <fullName evidence="2">Uncharacterized protein</fullName>
    </submittedName>
</protein>
<comment type="caution">
    <text evidence="2">The sequence shown here is derived from an EMBL/GenBank/DDBJ whole genome shotgun (WGS) entry which is preliminary data.</text>
</comment>
<feature type="compositionally biased region" description="Polar residues" evidence="1">
    <location>
        <begin position="41"/>
        <end position="54"/>
    </location>
</feature>
<sequence>MVSFGTLNLGVGRRDPLIQWERTKDAEKNREKRQEGGRGWTKTTHNAPSITAYPSLSDDTENLDTKKQDWPLMKTIDKRTVIVQKQTTRPESDDIREKQKNTTGREGERIRVI</sequence>
<evidence type="ECO:0000313" key="3">
    <source>
        <dbReference type="Proteomes" id="UP000887013"/>
    </source>
</evidence>
<reference evidence="2" key="1">
    <citation type="submission" date="2020-08" db="EMBL/GenBank/DDBJ databases">
        <title>Multicomponent nature underlies the extraordinary mechanical properties of spider dragline silk.</title>
        <authorList>
            <person name="Kono N."/>
            <person name="Nakamura H."/>
            <person name="Mori M."/>
            <person name="Yoshida Y."/>
            <person name="Ohtoshi R."/>
            <person name="Malay A.D."/>
            <person name="Moran D.A.P."/>
            <person name="Tomita M."/>
            <person name="Numata K."/>
            <person name="Arakawa K."/>
        </authorList>
    </citation>
    <scope>NUCLEOTIDE SEQUENCE</scope>
</reference>
<name>A0A8X6MQV3_NEPPI</name>
<feature type="region of interest" description="Disordered" evidence="1">
    <location>
        <begin position="20"/>
        <end position="64"/>
    </location>
</feature>
<dbReference type="AlphaFoldDB" id="A0A8X6MQV3"/>
<keyword evidence="3" id="KW-1185">Reference proteome</keyword>
<dbReference type="EMBL" id="BMAW01049878">
    <property type="protein sequence ID" value="GFS72929.1"/>
    <property type="molecule type" value="Genomic_DNA"/>
</dbReference>
<organism evidence="2 3">
    <name type="scientific">Nephila pilipes</name>
    <name type="common">Giant wood spider</name>
    <name type="synonym">Nephila maculata</name>
    <dbReference type="NCBI Taxonomy" id="299642"/>
    <lineage>
        <taxon>Eukaryota</taxon>
        <taxon>Metazoa</taxon>
        <taxon>Ecdysozoa</taxon>
        <taxon>Arthropoda</taxon>
        <taxon>Chelicerata</taxon>
        <taxon>Arachnida</taxon>
        <taxon>Araneae</taxon>
        <taxon>Araneomorphae</taxon>
        <taxon>Entelegynae</taxon>
        <taxon>Araneoidea</taxon>
        <taxon>Nephilidae</taxon>
        <taxon>Nephila</taxon>
    </lineage>
</organism>
<evidence type="ECO:0000313" key="2">
    <source>
        <dbReference type="EMBL" id="GFS72929.1"/>
    </source>
</evidence>
<proteinExistence type="predicted"/>
<feature type="region of interest" description="Disordered" evidence="1">
    <location>
        <begin position="81"/>
        <end position="113"/>
    </location>
</feature>
<gene>
    <name evidence="2" type="ORF">NPIL_530151</name>
</gene>
<evidence type="ECO:0000256" key="1">
    <source>
        <dbReference type="SAM" id="MobiDB-lite"/>
    </source>
</evidence>
<feature type="compositionally biased region" description="Basic and acidic residues" evidence="1">
    <location>
        <begin position="88"/>
        <end position="113"/>
    </location>
</feature>
<feature type="compositionally biased region" description="Basic and acidic residues" evidence="1">
    <location>
        <begin position="20"/>
        <end position="36"/>
    </location>
</feature>
<accession>A0A8X6MQV3</accession>
<dbReference type="Proteomes" id="UP000887013">
    <property type="component" value="Unassembled WGS sequence"/>
</dbReference>